<keyword evidence="3" id="KW-1185">Reference proteome</keyword>
<name>A0A3L6T4H7_PANMI</name>
<organism evidence="2 3">
    <name type="scientific">Panicum miliaceum</name>
    <name type="common">Proso millet</name>
    <name type="synonym">Broomcorn millet</name>
    <dbReference type="NCBI Taxonomy" id="4540"/>
    <lineage>
        <taxon>Eukaryota</taxon>
        <taxon>Viridiplantae</taxon>
        <taxon>Streptophyta</taxon>
        <taxon>Embryophyta</taxon>
        <taxon>Tracheophyta</taxon>
        <taxon>Spermatophyta</taxon>
        <taxon>Magnoliopsida</taxon>
        <taxon>Liliopsida</taxon>
        <taxon>Poales</taxon>
        <taxon>Poaceae</taxon>
        <taxon>PACMAD clade</taxon>
        <taxon>Panicoideae</taxon>
        <taxon>Panicodae</taxon>
        <taxon>Paniceae</taxon>
        <taxon>Panicinae</taxon>
        <taxon>Panicum</taxon>
        <taxon>Panicum sect. Panicum</taxon>
    </lineage>
</organism>
<feature type="compositionally biased region" description="Basic and acidic residues" evidence="1">
    <location>
        <begin position="1"/>
        <end position="17"/>
    </location>
</feature>
<feature type="compositionally biased region" description="Basic residues" evidence="1">
    <location>
        <begin position="30"/>
        <end position="41"/>
    </location>
</feature>
<dbReference type="AlphaFoldDB" id="A0A3L6T4H7"/>
<evidence type="ECO:0000313" key="3">
    <source>
        <dbReference type="Proteomes" id="UP000275267"/>
    </source>
</evidence>
<evidence type="ECO:0000256" key="1">
    <source>
        <dbReference type="SAM" id="MobiDB-lite"/>
    </source>
</evidence>
<dbReference type="EMBL" id="PQIB02000003">
    <property type="protein sequence ID" value="RLN30855.1"/>
    <property type="molecule type" value="Genomic_DNA"/>
</dbReference>
<gene>
    <name evidence="2" type="ORF">C2845_PM05G22070</name>
</gene>
<dbReference type="Proteomes" id="UP000275267">
    <property type="component" value="Unassembled WGS sequence"/>
</dbReference>
<accession>A0A3L6T4H7</accession>
<feature type="compositionally biased region" description="Polar residues" evidence="1">
    <location>
        <begin position="72"/>
        <end position="82"/>
    </location>
</feature>
<sequence>MVSHSDRPDGESGDKHATPPPPRPVGGSPRRTRAQRGRFCHLPRPTGVNQRHSLRCHPVSLLPDPPPGAPYQPTSGTLNSGRRPNGVQFGRHLMRLLGPTAVAFPQEKRWLQPERSYVNPQCERSQELPRNAGLMN</sequence>
<reference evidence="3" key="1">
    <citation type="journal article" date="2019" name="Nat. Commun.">
        <title>The genome of broomcorn millet.</title>
        <authorList>
            <person name="Zou C."/>
            <person name="Miki D."/>
            <person name="Li D."/>
            <person name="Tang Q."/>
            <person name="Xiao L."/>
            <person name="Rajput S."/>
            <person name="Deng P."/>
            <person name="Jia W."/>
            <person name="Huang R."/>
            <person name="Zhang M."/>
            <person name="Sun Y."/>
            <person name="Hu J."/>
            <person name="Fu X."/>
            <person name="Schnable P.S."/>
            <person name="Li F."/>
            <person name="Zhang H."/>
            <person name="Feng B."/>
            <person name="Zhu X."/>
            <person name="Liu R."/>
            <person name="Schnable J.C."/>
            <person name="Zhu J.-K."/>
            <person name="Zhang H."/>
        </authorList>
    </citation>
    <scope>NUCLEOTIDE SEQUENCE [LARGE SCALE GENOMIC DNA]</scope>
</reference>
<feature type="region of interest" description="Disordered" evidence="1">
    <location>
        <begin position="1"/>
        <end position="87"/>
    </location>
</feature>
<proteinExistence type="predicted"/>
<comment type="caution">
    <text evidence="2">The sequence shown here is derived from an EMBL/GenBank/DDBJ whole genome shotgun (WGS) entry which is preliminary data.</text>
</comment>
<evidence type="ECO:0000313" key="2">
    <source>
        <dbReference type="EMBL" id="RLN30855.1"/>
    </source>
</evidence>
<protein>
    <submittedName>
        <fullName evidence="2">Uncharacterized protein</fullName>
    </submittedName>
</protein>